<comment type="catalytic activity">
    <reaction evidence="13">
        <text>L-alpha-aminoacyl-L-lysine(out) = L-alpha-aminoacyl-L-lysine(in)</text>
        <dbReference type="Rhea" id="RHEA:79383"/>
        <dbReference type="ChEBI" id="CHEBI:229966"/>
    </reaction>
</comment>
<dbReference type="GO" id="GO:0022857">
    <property type="term" value="F:transmembrane transporter activity"/>
    <property type="evidence" value="ECO:0007669"/>
    <property type="project" value="InterPro"/>
</dbReference>
<organism evidence="27">
    <name type="scientific">bioreactor metagenome</name>
    <dbReference type="NCBI Taxonomy" id="1076179"/>
    <lineage>
        <taxon>unclassified sequences</taxon>
        <taxon>metagenomes</taxon>
        <taxon>ecological metagenomes</taxon>
    </lineage>
</organism>
<evidence type="ECO:0000256" key="17">
    <source>
        <dbReference type="ARBA" id="ARBA00044903"/>
    </source>
</evidence>
<feature type="transmembrane region" description="Helical" evidence="25">
    <location>
        <begin position="88"/>
        <end position="109"/>
    </location>
</feature>
<comment type="catalytic activity">
    <reaction evidence="18">
        <text>L-histidyl-L-alpha-amino acid(out) = L-histidyl-L-alpha-amino acid(in)</text>
        <dbReference type="Rhea" id="RHEA:79379"/>
        <dbReference type="ChEBI" id="CHEBI:229964"/>
    </reaction>
</comment>
<evidence type="ECO:0000256" key="7">
    <source>
        <dbReference type="ARBA" id="ARBA00023228"/>
    </source>
</evidence>
<evidence type="ECO:0000256" key="13">
    <source>
        <dbReference type="ARBA" id="ARBA00044893"/>
    </source>
</evidence>
<feature type="transmembrane region" description="Helical" evidence="25">
    <location>
        <begin position="332"/>
        <end position="349"/>
    </location>
</feature>
<feature type="transmembrane region" description="Helical" evidence="25">
    <location>
        <begin position="265"/>
        <end position="285"/>
    </location>
</feature>
<evidence type="ECO:0000256" key="8">
    <source>
        <dbReference type="ARBA" id="ARBA00044876"/>
    </source>
</evidence>
<evidence type="ECO:0000256" key="3">
    <source>
        <dbReference type="ARBA" id="ARBA00022448"/>
    </source>
</evidence>
<name>A0A644V8Y5_9ZZZZ</name>
<comment type="catalytic activity">
    <reaction evidence="8">
        <text>L-lysyl-L-alanine(out) = L-lysyl-L-alanine(in)</text>
        <dbReference type="Rhea" id="RHEA:79399"/>
        <dbReference type="ChEBI" id="CHEBI:229954"/>
    </reaction>
</comment>
<evidence type="ECO:0000256" key="6">
    <source>
        <dbReference type="ARBA" id="ARBA00023136"/>
    </source>
</evidence>
<feature type="transmembrane region" description="Helical" evidence="25">
    <location>
        <begin position="58"/>
        <end position="81"/>
    </location>
</feature>
<dbReference type="InterPro" id="IPR011701">
    <property type="entry name" value="MFS"/>
</dbReference>
<protein>
    <recommendedName>
        <fullName evidence="21">Lysosomal dipeptide transporter MFSD1</fullName>
    </recommendedName>
    <alternativeName>
        <fullName evidence="22">Major facilitator superfamily domain-containing protein 1</fullName>
    </alternativeName>
</protein>
<feature type="transmembrane region" description="Helical" evidence="25">
    <location>
        <begin position="394"/>
        <end position="415"/>
    </location>
</feature>
<evidence type="ECO:0000256" key="24">
    <source>
        <dbReference type="ARBA" id="ARBA00046376"/>
    </source>
</evidence>
<keyword evidence="5 25" id="KW-1133">Transmembrane helix</keyword>
<comment type="subcellular location">
    <subcellularLocation>
        <location evidence="1">Lysosome membrane</location>
        <topology evidence="1">Multi-pass membrane protein</topology>
    </subcellularLocation>
</comment>
<comment type="catalytic activity">
    <reaction evidence="15">
        <text>L-arginyl-L-alpha-amino acid(out) = L-arginyl-L-alpha-amino acid(in)</text>
        <dbReference type="Rhea" id="RHEA:79371"/>
        <dbReference type="ChEBI" id="CHEBI:84315"/>
    </reaction>
</comment>
<evidence type="ECO:0000256" key="21">
    <source>
        <dbReference type="ARBA" id="ARBA00044985"/>
    </source>
</evidence>
<proteinExistence type="inferred from homology"/>
<evidence type="ECO:0000256" key="12">
    <source>
        <dbReference type="ARBA" id="ARBA00044891"/>
    </source>
</evidence>
<feature type="transmembrane region" description="Helical" evidence="25">
    <location>
        <begin position="206"/>
        <end position="225"/>
    </location>
</feature>
<dbReference type="InterPro" id="IPR020846">
    <property type="entry name" value="MFS_dom"/>
</dbReference>
<dbReference type="PANTHER" id="PTHR23512:SF3">
    <property type="entry name" value="MAJOR FACILITATOR SUPERFAMILY DOMAIN-CONTAINING PROTEIN 1"/>
    <property type="match status" value="1"/>
</dbReference>
<keyword evidence="7" id="KW-0458">Lysosome</keyword>
<comment type="caution">
    <text evidence="27">The sequence shown here is derived from an EMBL/GenBank/DDBJ whole genome shotgun (WGS) entry which is preliminary data.</text>
</comment>
<dbReference type="SUPFAM" id="SSF103473">
    <property type="entry name" value="MFS general substrate transporter"/>
    <property type="match status" value="1"/>
</dbReference>
<comment type="function">
    <text evidence="23">Lysosomal dipeptide uniporter that selectively exports lysine, arginine or histidine-containing dipeptides with a net positive charge from the lysosome lumen into the cytosol. Could play a role in a specific type of protein O-glycosylation indirectly regulating macrophages migration and tissue invasion. Also essential for liver homeostasis.</text>
</comment>
<sequence>MNSAIKLLKDSRSARWIVLLALSIPMFASYFFDDLFTTISHIFQNPQMLDLGWSISDYGFYGGAYSLLCVWGGLVICGMLLDKWGVRITGSLFVGLMVIGSIIVVYAISESFSQSALALWMGKFFSKPSLALAYAGCAIFGLGSEIAGVAVTRSIAKWFKGKEMALAMGLQLALARLGTATALIVVPRLVNINQSYVPYSETSKPAVVGLILMSIAIVLWGFFVLMDSKFDKQTADEAKRNNTQTVKEDKFKFSDIFKILGNKHFILVSLLCVFFYACIISFRRFATTIIIPRFEIDSEIASLMVSLIPFSTMIFTPIFGSLVDSKGKATRFMILGSFLVLVSHLIIAFAPGNPIFGYAGIAIMGVAYALVPAAMWPSVPKIIPEKNLGTAYSLIYWIQNMGMLLVPIVVGIIIARTTESVADPVEAGVRSAVNAEYFFILLSVIAIAVSFILGRSSDKNPQLALDVPNKKRK</sequence>
<evidence type="ECO:0000256" key="1">
    <source>
        <dbReference type="ARBA" id="ARBA00004155"/>
    </source>
</evidence>
<evidence type="ECO:0000256" key="14">
    <source>
        <dbReference type="ARBA" id="ARBA00044898"/>
    </source>
</evidence>
<evidence type="ECO:0000256" key="16">
    <source>
        <dbReference type="ARBA" id="ARBA00044900"/>
    </source>
</evidence>
<evidence type="ECO:0000256" key="19">
    <source>
        <dbReference type="ARBA" id="ARBA00044919"/>
    </source>
</evidence>
<evidence type="ECO:0000256" key="20">
    <source>
        <dbReference type="ARBA" id="ARBA00044924"/>
    </source>
</evidence>
<dbReference type="InterPro" id="IPR052187">
    <property type="entry name" value="MFSD1"/>
</dbReference>
<evidence type="ECO:0000256" key="25">
    <source>
        <dbReference type="SAM" id="Phobius"/>
    </source>
</evidence>
<dbReference type="EMBL" id="VSSQ01000242">
    <property type="protein sequence ID" value="MPL87671.1"/>
    <property type="molecule type" value="Genomic_DNA"/>
</dbReference>
<comment type="catalytic activity">
    <reaction evidence="17">
        <text>L-arginyl-glycine(out) = L-arginyl-glycine(in)</text>
        <dbReference type="Rhea" id="RHEA:79391"/>
        <dbReference type="ChEBI" id="CHEBI:229955"/>
    </reaction>
</comment>
<comment type="catalytic activity">
    <reaction evidence="20">
        <text>L-lysyl-glycine(out) = L-lysyl-glycine(in)</text>
        <dbReference type="Rhea" id="RHEA:79407"/>
        <dbReference type="ChEBI" id="CHEBI:191202"/>
    </reaction>
</comment>
<comment type="catalytic activity">
    <reaction evidence="16">
        <text>L-lysyl-L-lysine(out) = L-lysyl-L-lysine(in)</text>
        <dbReference type="Rhea" id="RHEA:79403"/>
        <dbReference type="ChEBI" id="CHEBI:229956"/>
    </reaction>
</comment>
<evidence type="ECO:0000256" key="23">
    <source>
        <dbReference type="ARBA" id="ARBA00045709"/>
    </source>
</evidence>
<dbReference type="PROSITE" id="PS50850">
    <property type="entry name" value="MFS"/>
    <property type="match status" value="1"/>
</dbReference>
<dbReference type="PANTHER" id="PTHR23512">
    <property type="entry name" value="MAJOR FACILITATOR SUPERFAMILY DOMAIN-CONTAINING PROTEIN 1"/>
    <property type="match status" value="1"/>
</dbReference>
<comment type="catalytic activity">
    <reaction evidence="11">
        <text>L-alpha-aminoacyl-L-histidine(out) = L-alpha-aminoacyl-L-histidine(in)</text>
        <dbReference type="Rhea" id="RHEA:79375"/>
        <dbReference type="ChEBI" id="CHEBI:229967"/>
    </reaction>
</comment>
<evidence type="ECO:0000256" key="18">
    <source>
        <dbReference type="ARBA" id="ARBA00044912"/>
    </source>
</evidence>
<dbReference type="Gene3D" id="1.20.1250.20">
    <property type="entry name" value="MFS general substrate transporter like domains"/>
    <property type="match status" value="2"/>
</dbReference>
<accession>A0A644V8Y5</accession>
<feature type="transmembrane region" description="Helical" evidence="25">
    <location>
        <begin position="300"/>
        <end position="320"/>
    </location>
</feature>
<feature type="transmembrane region" description="Helical" evidence="25">
    <location>
        <begin position="164"/>
        <end position="186"/>
    </location>
</feature>
<feature type="transmembrane region" description="Helical" evidence="25">
    <location>
        <begin position="129"/>
        <end position="152"/>
    </location>
</feature>
<evidence type="ECO:0000256" key="4">
    <source>
        <dbReference type="ARBA" id="ARBA00022692"/>
    </source>
</evidence>
<keyword evidence="3" id="KW-0813">Transport</keyword>
<evidence type="ECO:0000256" key="22">
    <source>
        <dbReference type="ARBA" id="ARBA00045018"/>
    </source>
</evidence>
<comment type="catalytic activity">
    <reaction evidence="9">
        <text>L-histidyl-glycine(out) = L-histidyl-glycine(in)</text>
        <dbReference type="Rhea" id="RHEA:79395"/>
        <dbReference type="ChEBI" id="CHEBI:229957"/>
    </reaction>
</comment>
<gene>
    <name evidence="27" type="ORF">SDC9_33672</name>
</gene>
<keyword evidence="4 25" id="KW-0812">Transmembrane</keyword>
<dbReference type="Pfam" id="PF07690">
    <property type="entry name" value="MFS_1"/>
    <property type="match status" value="1"/>
</dbReference>
<dbReference type="AlphaFoldDB" id="A0A644V8Y5"/>
<evidence type="ECO:0000256" key="9">
    <source>
        <dbReference type="ARBA" id="ARBA00044878"/>
    </source>
</evidence>
<evidence type="ECO:0000256" key="11">
    <source>
        <dbReference type="ARBA" id="ARBA00044884"/>
    </source>
</evidence>
<feature type="domain" description="Major facilitator superfamily (MFS) profile" evidence="26">
    <location>
        <begin position="265"/>
        <end position="473"/>
    </location>
</feature>
<feature type="transmembrane region" description="Helical" evidence="25">
    <location>
        <begin position="435"/>
        <end position="453"/>
    </location>
</feature>
<dbReference type="GO" id="GO:0005765">
    <property type="term" value="C:lysosomal membrane"/>
    <property type="evidence" value="ECO:0007669"/>
    <property type="project" value="UniProtKB-SubCell"/>
</dbReference>
<dbReference type="InterPro" id="IPR036259">
    <property type="entry name" value="MFS_trans_sf"/>
</dbReference>
<evidence type="ECO:0000256" key="10">
    <source>
        <dbReference type="ARBA" id="ARBA00044881"/>
    </source>
</evidence>
<feature type="transmembrane region" description="Helical" evidence="25">
    <location>
        <begin position="12"/>
        <end position="32"/>
    </location>
</feature>
<evidence type="ECO:0000256" key="2">
    <source>
        <dbReference type="ARBA" id="ARBA00008335"/>
    </source>
</evidence>
<feature type="transmembrane region" description="Helical" evidence="25">
    <location>
        <begin position="355"/>
        <end position="374"/>
    </location>
</feature>
<evidence type="ECO:0000256" key="5">
    <source>
        <dbReference type="ARBA" id="ARBA00022989"/>
    </source>
</evidence>
<evidence type="ECO:0000313" key="27">
    <source>
        <dbReference type="EMBL" id="MPL87671.1"/>
    </source>
</evidence>
<keyword evidence="6 25" id="KW-0472">Membrane</keyword>
<comment type="catalytic activity">
    <reaction evidence="14">
        <text>L-aspartyl-L-lysine(out) = L-aspartyl-L-lysine(in)</text>
        <dbReference type="Rhea" id="RHEA:79411"/>
        <dbReference type="ChEBI" id="CHEBI:229953"/>
    </reaction>
</comment>
<reference evidence="27" key="1">
    <citation type="submission" date="2019-08" db="EMBL/GenBank/DDBJ databases">
        <authorList>
            <person name="Kucharzyk K."/>
            <person name="Murdoch R.W."/>
            <person name="Higgins S."/>
            <person name="Loffler F."/>
        </authorList>
    </citation>
    <scope>NUCLEOTIDE SEQUENCE</scope>
</reference>
<evidence type="ECO:0000256" key="15">
    <source>
        <dbReference type="ARBA" id="ARBA00044899"/>
    </source>
</evidence>
<comment type="similarity">
    <text evidence="2">Belongs to the major facilitator superfamily.</text>
</comment>
<evidence type="ECO:0000259" key="26">
    <source>
        <dbReference type="PROSITE" id="PS50850"/>
    </source>
</evidence>
<comment type="catalytic activity">
    <reaction evidence="19">
        <text>L-alanyl-L-lysine(out) = L-alanyl-L-lysine(in)</text>
        <dbReference type="Rhea" id="RHEA:79415"/>
        <dbReference type="ChEBI" id="CHEBI:192470"/>
    </reaction>
</comment>
<comment type="catalytic activity">
    <reaction evidence="12">
        <text>L-lysyl-L-alpha-amino acid(out) = L-lysyl-L-alpha-amino acid(in)</text>
        <dbReference type="Rhea" id="RHEA:79387"/>
        <dbReference type="ChEBI" id="CHEBI:229965"/>
    </reaction>
</comment>
<comment type="catalytic activity">
    <reaction evidence="10">
        <text>L-alpha-aminoacyl-L-arginine(out) = L-alpha-aminoacyl-L-arginine(in)</text>
        <dbReference type="Rhea" id="RHEA:79367"/>
        <dbReference type="ChEBI" id="CHEBI:229968"/>
    </reaction>
</comment>
<comment type="subunit">
    <text evidence="24">Homodimer. Interacts with lysosomal protein GLMP (via lumenal domain); the interaction starts while both proteins are still in the endoplasmic reticulum and is required for stabilization of MFSD1 in lysosomes but has no direct effect on its targeting to lysosomes or transporter activity.</text>
</comment>